<sequence length="149" mass="16775">MSLITQIDQDIKQAMLSKQADRLRGLRAIKSALLLAKTEKGAADELTKEAEIKVLQKLIKQRKESADIYKTQGREDLYEIEMAEMYVIEPYLPQQMSRFEIEGYIQEVIERLGVTSVKDMGRVMGVANKELAGQADGKTVSEVVKQLLG</sequence>
<keyword evidence="2" id="KW-1185">Reference proteome</keyword>
<dbReference type="EMBL" id="MBTF01000003">
    <property type="protein sequence ID" value="OOQ61159.1"/>
    <property type="molecule type" value="Genomic_DNA"/>
</dbReference>
<dbReference type="InterPro" id="IPR042184">
    <property type="entry name" value="YqeY/Aim41_N"/>
</dbReference>
<organism evidence="1 2">
    <name type="scientific">Mucilaginibacter pedocola</name>
    <dbReference type="NCBI Taxonomy" id="1792845"/>
    <lineage>
        <taxon>Bacteria</taxon>
        <taxon>Pseudomonadati</taxon>
        <taxon>Bacteroidota</taxon>
        <taxon>Sphingobacteriia</taxon>
        <taxon>Sphingobacteriales</taxon>
        <taxon>Sphingobacteriaceae</taxon>
        <taxon>Mucilaginibacter</taxon>
    </lineage>
</organism>
<name>A0A1S9PJQ7_9SPHI</name>
<accession>A0A1S9PJQ7</accession>
<evidence type="ECO:0000313" key="2">
    <source>
        <dbReference type="Proteomes" id="UP000189739"/>
    </source>
</evidence>
<dbReference type="Gene3D" id="1.10.10.410">
    <property type="match status" value="1"/>
</dbReference>
<dbReference type="Proteomes" id="UP000189739">
    <property type="component" value="Unassembled WGS sequence"/>
</dbReference>
<dbReference type="PANTHER" id="PTHR28055">
    <property type="entry name" value="ALTERED INHERITANCE OF MITOCHONDRIA PROTEIN 41, MITOCHONDRIAL"/>
    <property type="match status" value="1"/>
</dbReference>
<dbReference type="AlphaFoldDB" id="A0A1S9PJQ7"/>
<dbReference type="Pfam" id="PF09424">
    <property type="entry name" value="YqeY"/>
    <property type="match status" value="1"/>
</dbReference>
<dbReference type="InterPro" id="IPR023168">
    <property type="entry name" value="GatB_Yqey_C_2"/>
</dbReference>
<dbReference type="STRING" id="1792845.BC343_22215"/>
<dbReference type="InterPro" id="IPR003789">
    <property type="entry name" value="Asn/Gln_tRNA_amidoTrase-B-like"/>
</dbReference>
<protein>
    <submittedName>
        <fullName evidence="1">Glutamyl-tRNA amidotransferase</fullName>
    </submittedName>
</protein>
<keyword evidence="1" id="KW-0808">Transferase</keyword>
<evidence type="ECO:0000313" key="1">
    <source>
        <dbReference type="EMBL" id="OOQ61159.1"/>
    </source>
</evidence>
<dbReference type="SUPFAM" id="SSF89095">
    <property type="entry name" value="GatB/YqeY motif"/>
    <property type="match status" value="1"/>
</dbReference>
<dbReference type="RefSeq" id="WP_078346985.1">
    <property type="nucleotide sequence ID" value="NZ_MBTF01000003.1"/>
</dbReference>
<reference evidence="1 2" key="1">
    <citation type="submission" date="2016-07" db="EMBL/GenBank/DDBJ databases">
        <title>Genomic analysis of zinc-resistant bacterium Mucilaginibacter pedocola TBZ30.</title>
        <authorList>
            <person name="Huang J."/>
            <person name="Tang J."/>
        </authorList>
    </citation>
    <scope>NUCLEOTIDE SEQUENCE [LARGE SCALE GENOMIC DNA]</scope>
    <source>
        <strain evidence="1 2">TBZ30</strain>
    </source>
</reference>
<dbReference type="InterPro" id="IPR019004">
    <property type="entry name" value="YqeY/Aim41"/>
</dbReference>
<dbReference type="PANTHER" id="PTHR28055:SF1">
    <property type="entry name" value="ALTERED INHERITANCE OF MITOCHONDRIA PROTEIN 41, MITOCHONDRIAL"/>
    <property type="match status" value="1"/>
</dbReference>
<comment type="caution">
    <text evidence="1">The sequence shown here is derived from an EMBL/GenBank/DDBJ whole genome shotgun (WGS) entry which is preliminary data.</text>
</comment>
<dbReference type="GO" id="GO:0016740">
    <property type="term" value="F:transferase activity"/>
    <property type="evidence" value="ECO:0007669"/>
    <property type="project" value="UniProtKB-KW"/>
</dbReference>
<dbReference type="Gene3D" id="1.10.1510.10">
    <property type="entry name" value="Uncharacterised protein YqeY/AIM41 PF09424, N-terminal domain"/>
    <property type="match status" value="1"/>
</dbReference>
<dbReference type="GO" id="GO:0016884">
    <property type="term" value="F:carbon-nitrogen ligase activity, with glutamine as amido-N-donor"/>
    <property type="evidence" value="ECO:0007669"/>
    <property type="project" value="InterPro"/>
</dbReference>
<dbReference type="OrthoDB" id="9788127at2"/>
<proteinExistence type="predicted"/>
<gene>
    <name evidence="1" type="ORF">BC343_22215</name>
</gene>